<dbReference type="SUPFAM" id="SSF52833">
    <property type="entry name" value="Thioredoxin-like"/>
    <property type="match status" value="1"/>
</dbReference>
<dbReference type="STRING" id="796604.A0A2X0ME82"/>
<dbReference type="PRINTS" id="PR00421">
    <property type="entry name" value="THIOREDOXIN"/>
</dbReference>
<keyword evidence="1" id="KW-1015">Disulfide bond</keyword>
<dbReference type="InterPro" id="IPR036249">
    <property type="entry name" value="Thioredoxin-like_sf"/>
</dbReference>
<proteinExistence type="predicted"/>
<evidence type="ECO:0000259" key="2">
    <source>
        <dbReference type="PROSITE" id="PS51352"/>
    </source>
</evidence>
<dbReference type="AlphaFoldDB" id="A0A2X0ME82"/>
<evidence type="ECO:0000256" key="1">
    <source>
        <dbReference type="ARBA" id="ARBA00023157"/>
    </source>
</evidence>
<name>A0A2X0ME82_9BASI</name>
<dbReference type="Proteomes" id="UP000249464">
    <property type="component" value="Unassembled WGS sequence"/>
</dbReference>
<dbReference type="EMBL" id="FQNC01000047">
    <property type="protein sequence ID" value="SGY72915.1"/>
    <property type="molecule type" value="Genomic_DNA"/>
</dbReference>
<dbReference type="Pfam" id="PF00085">
    <property type="entry name" value="Thioredoxin"/>
    <property type="match status" value="1"/>
</dbReference>
<organism evidence="3 4">
    <name type="scientific">Microbotryum silenes-dioicae</name>
    <dbReference type="NCBI Taxonomy" id="796604"/>
    <lineage>
        <taxon>Eukaryota</taxon>
        <taxon>Fungi</taxon>
        <taxon>Dikarya</taxon>
        <taxon>Basidiomycota</taxon>
        <taxon>Pucciniomycotina</taxon>
        <taxon>Microbotryomycetes</taxon>
        <taxon>Microbotryales</taxon>
        <taxon>Microbotryaceae</taxon>
        <taxon>Microbotryum</taxon>
    </lineage>
</organism>
<dbReference type="CDD" id="cd02947">
    <property type="entry name" value="TRX_family"/>
    <property type="match status" value="1"/>
</dbReference>
<dbReference type="InterPro" id="IPR013766">
    <property type="entry name" value="Thioredoxin_domain"/>
</dbReference>
<dbReference type="PROSITE" id="PS51352">
    <property type="entry name" value="THIOREDOXIN_2"/>
    <property type="match status" value="1"/>
</dbReference>
<sequence>MSLITHLSSLAEHDSLIAAKKDKLVVVSVGVEHILAASPLHTWRAPTQHRRIIYPLAQIDFHATWCGPCHAIAPKFDQLSKTYRDATFCKVNVDAAKDISQKYSIRAMPTFVLTKNGSKLDEIRGANAAGLEAAIRKHTSSSAGGGPVFPGSGHTLSGAPAAGAGAGGEGTPGSGFLKVIVVVGLIWLWVSYARKADAVDAQVLGL</sequence>
<accession>A0A2X0ME82</accession>
<evidence type="ECO:0000313" key="3">
    <source>
        <dbReference type="EMBL" id="SGY72915.1"/>
    </source>
</evidence>
<protein>
    <submittedName>
        <fullName evidence="3">BQ5605_C005g03229 protein</fullName>
    </submittedName>
</protein>
<keyword evidence="4" id="KW-1185">Reference proteome</keyword>
<evidence type="ECO:0000313" key="4">
    <source>
        <dbReference type="Proteomes" id="UP000249464"/>
    </source>
</evidence>
<dbReference type="Gene3D" id="3.40.30.10">
    <property type="entry name" value="Glutaredoxin"/>
    <property type="match status" value="1"/>
</dbReference>
<gene>
    <name evidence="3" type="primary">BQ5605_C005g03229</name>
    <name evidence="3" type="ORF">BQ5605_C005G03229</name>
</gene>
<feature type="domain" description="Thioredoxin" evidence="2">
    <location>
        <begin position="34"/>
        <end position="140"/>
    </location>
</feature>
<dbReference type="PANTHER" id="PTHR46115">
    <property type="entry name" value="THIOREDOXIN-LIKE PROTEIN 1"/>
    <property type="match status" value="1"/>
</dbReference>
<reference evidence="3 4" key="1">
    <citation type="submission" date="2016-11" db="EMBL/GenBank/DDBJ databases">
        <authorList>
            <person name="Jaros S."/>
            <person name="Januszkiewicz K."/>
            <person name="Wedrychowicz H."/>
        </authorList>
    </citation>
    <scope>NUCLEOTIDE SEQUENCE [LARGE SCALE GENOMIC DNA]</scope>
</reference>